<feature type="transmembrane region" description="Helical" evidence="1">
    <location>
        <begin position="222"/>
        <end position="241"/>
    </location>
</feature>
<feature type="transmembrane region" description="Helical" evidence="1">
    <location>
        <begin position="96"/>
        <end position="119"/>
    </location>
</feature>
<dbReference type="PaxDb" id="3218-PP1S336_69V6.2"/>
<dbReference type="RefSeq" id="XP_024368767.1">
    <property type="nucleotide sequence ID" value="XM_024512999.1"/>
</dbReference>
<dbReference type="GO" id="GO:0090414">
    <property type="term" value="P:molybdate ion export from vacuole"/>
    <property type="evidence" value="ECO:0000318"/>
    <property type="project" value="GO_Central"/>
</dbReference>
<dbReference type="STRING" id="3218.A0A2K1L2E1"/>
<evidence type="ECO:0000313" key="3">
    <source>
        <dbReference type="EnsemblPlants" id="Pp3c2_20160V3.1"/>
    </source>
</evidence>
<keyword evidence="1" id="KW-1133">Transmembrane helix</keyword>
<feature type="transmembrane region" description="Helical" evidence="1">
    <location>
        <begin position="403"/>
        <end position="432"/>
    </location>
</feature>
<keyword evidence="4" id="KW-1185">Reference proteome</keyword>
<feature type="transmembrane region" description="Helical" evidence="1">
    <location>
        <begin position="347"/>
        <end position="367"/>
    </location>
</feature>
<dbReference type="KEGG" id="ppp:112278994"/>
<dbReference type="RefSeq" id="XP_024368769.1">
    <property type="nucleotide sequence ID" value="XM_024513001.2"/>
</dbReference>
<dbReference type="GO" id="GO:0015098">
    <property type="term" value="F:molybdate ion transmembrane transporter activity"/>
    <property type="evidence" value="ECO:0000318"/>
    <property type="project" value="GO_Central"/>
</dbReference>
<feature type="transmembrane region" description="Helical" evidence="1">
    <location>
        <begin position="21"/>
        <end position="44"/>
    </location>
</feature>
<dbReference type="PANTHER" id="PTHR31970">
    <property type="match status" value="1"/>
</dbReference>
<evidence type="ECO:0000313" key="2">
    <source>
        <dbReference type="EMBL" id="PNR60186.1"/>
    </source>
</evidence>
<feature type="transmembrane region" description="Helical" evidence="1">
    <location>
        <begin position="373"/>
        <end position="391"/>
    </location>
</feature>
<dbReference type="Gramene" id="Pp3c2_20160V3.2">
    <property type="protein sequence ID" value="Pp3c2_20160V3.2"/>
    <property type="gene ID" value="Pp3c2_20160"/>
</dbReference>
<gene>
    <name evidence="3" type="primary">LOC112278994</name>
    <name evidence="2" type="ORF">PHYPA_002979</name>
</gene>
<dbReference type="OrthoDB" id="5402974at2759"/>
<dbReference type="Proteomes" id="UP000006727">
    <property type="component" value="Chromosome 2"/>
</dbReference>
<feature type="transmembrane region" description="Helical" evidence="1">
    <location>
        <begin position="169"/>
        <end position="191"/>
    </location>
</feature>
<dbReference type="EMBL" id="ABEU02000002">
    <property type="protein sequence ID" value="PNR60186.1"/>
    <property type="molecule type" value="Genomic_DNA"/>
</dbReference>
<sequence>MAEPEESVLGRVKRNMGHKLVWEELGGSVGDLGTFVPIVLALVLVNGLDLGTTLVFTGAYNVVTGLLFGVPMPVQPMKSIAAVAITEGDPLSLNQIMAAGLSTALVLAILGITGLMSVVNRLVPLPVVRGVQLSQGIAFGITAVKYILKEQDLTKGKTTGDRPWLGMDGLVMALSALCFIVLTTGAGGGGIHECGSDNVGLLEGAEDESITRRERRMREGRFVGLPTALLVFIVGVLLAIARDPGVISKLHFGPSIPHFLTITKEDWKIGFMRAAIPQLPLSILNSVIAVCKLSNDLFPSKDVSPFKVSVSVGLMNLVGCWWGAMPVCHGAGGLAGQYRFGAKTGMAVVFLGSAKMFLGLVFGTSLVQLLAQFPIGLLGVLLLFSGLELAMACRDQNMRTDAFVMLTVSVISLTNSSSALGFGCGTALSALLHARNMDLWVRLWRRVSHRGPASRRSPSGYDILSQNPP</sequence>
<dbReference type="GeneID" id="112278994"/>
<proteinExistence type="predicted"/>
<evidence type="ECO:0000256" key="1">
    <source>
        <dbReference type="SAM" id="Phobius"/>
    </source>
</evidence>
<dbReference type="PANTHER" id="PTHR31970:SF0">
    <property type="entry name" value="MOLYBDATE TRANSPORTER 1"/>
    <property type="match status" value="1"/>
</dbReference>
<reference evidence="2 4" key="2">
    <citation type="journal article" date="2018" name="Plant J.">
        <title>The Physcomitrella patens chromosome-scale assembly reveals moss genome structure and evolution.</title>
        <authorList>
            <person name="Lang D."/>
            <person name="Ullrich K.K."/>
            <person name="Murat F."/>
            <person name="Fuchs J."/>
            <person name="Jenkins J."/>
            <person name="Haas F.B."/>
            <person name="Piednoel M."/>
            <person name="Gundlach H."/>
            <person name="Van Bel M."/>
            <person name="Meyberg R."/>
            <person name="Vives C."/>
            <person name="Morata J."/>
            <person name="Symeonidi A."/>
            <person name="Hiss M."/>
            <person name="Muchero W."/>
            <person name="Kamisugi Y."/>
            <person name="Saleh O."/>
            <person name="Blanc G."/>
            <person name="Decker E.L."/>
            <person name="van Gessel N."/>
            <person name="Grimwood J."/>
            <person name="Hayes R.D."/>
            <person name="Graham S.W."/>
            <person name="Gunter L.E."/>
            <person name="McDaniel S.F."/>
            <person name="Hoernstein S.N.W."/>
            <person name="Larsson A."/>
            <person name="Li F.W."/>
            <person name="Perroud P.F."/>
            <person name="Phillips J."/>
            <person name="Ranjan P."/>
            <person name="Rokshar D.S."/>
            <person name="Rothfels C.J."/>
            <person name="Schneider L."/>
            <person name="Shu S."/>
            <person name="Stevenson D.W."/>
            <person name="Thummler F."/>
            <person name="Tillich M."/>
            <person name="Villarreal Aguilar J.C."/>
            <person name="Widiez T."/>
            <person name="Wong G.K."/>
            <person name="Wymore A."/>
            <person name="Zhang Y."/>
            <person name="Zimmer A.D."/>
            <person name="Quatrano R.S."/>
            <person name="Mayer K.F.X."/>
            <person name="Goodstein D."/>
            <person name="Casacuberta J.M."/>
            <person name="Vandepoele K."/>
            <person name="Reski R."/>
            <person name="Cuming A.C."/>
            <person name="Tuskan G.A."/>
            <person name="Maumus F."/>
            <person name="Salse J."/>
            <person name="Schmutz J."/>
            <person name="Rensing S.A."/>
        </authorList>
    </citation>
    <scope>NUCLEOTIDE SEQUENCE [LARGE SCALE GENOMIC DNA]</scope>
    <source>
        <strain evidence="3 4">cv. Gransden 2004</strain>
    </source>
</reference>
<dbReference type="Pfam" id="PF16983">
    <property type="entry name" value="MFS_MOT1"/>
    <property type="match status" value="2"/>
</dbReference>
<keyword evidence="1" id="KW-0812">Transmembrane</keyword>
<dbReference type="AlphaFoldDB" id="A0A2K1L2E1"/>
<accession>A0A2K1L2E1</accession>
<organism evidence="2">
    <name type="scientific">Physcomitrium patens</name>
    <name type="common">Spreading-leaved earth moss</name>
    <name type="synonym">Physcomitrella patens</name>
    <dbReference type="NCBI Taxonomy" id="3218"/>
    <lineage>
        <taxon>Eukaryota</taxon>
        <taxon>Viridiplantae</taxon>
        <taxon>Streptophyta</taxon>
        <taxon>Embryophyta</taxon>
        <taxon>Bryophyta</taxon>
        <taxon>Bryophytina</taxon>
        <taxon>Bryopsida</taxon>
        <taxon>Funariidae</taxon>
        <taxon>Funariales</taxon>
        <taxon>Funariaceae</taxon>
        <taxon>Physcomitrium</taxon>
    </lineage>
</organism>
<dbReference type="Gramene" id="Pp3c2_20160V3.1">
    <property type="protein sequence ID" value="Pp3c2_20160V3.1"/>
    <property type="gene ID" value="Pp3c2_20160"/>
</dbReference>
<evidence type="ECO:0000313" key="4">
    <source>
        <dbReference type="Proteomes" id="UP000006727"/>
    </source>
</evidence>
<dbReference type="EnsemblPlants" id="Pp3c2_20160V3.3">
    <property type="protein sequence ID" value="Pp3c2_20160V3.3"/>
    <property type="gene ID" value="Pp3c2_20160"/>
</dbReference>
<dbReference type="RefSeq" id="XP_024368768.1">
    <property type="nucleotide sequence ID" value="XM_024513000.2"/>
</dbReference>
<reference evidence="3" key="3">
    <citation type="submission" date="2020-12" db="UniProtKB">
        <authorList>
            <consortium name="EnsemblPlants"/>
        </authorList>
    </citation>
    <scope>IDENTIFICATION</scope>
</reference>
<dbReference type="OMA" id="GSMPVCH"/>
<name>A0A2K1L2E1_PHYPA</name>
<feature type="transmembrane region" description="Helical" evidence="1">
    <location>
        <begin position="50"/>
        <end position="70"/>
    </location>
</feature>
<dbReference type="InterPro" id="IPR031563">
    <property type="entry name" value="MOT1/MOT2"/>
</dbReference>
<dbReference type="EnsemblPlants" id="Pp3c2_20160V3.2">
    <property type="protein sequence ID" value="Pp3c2_20160V3.2"/>
    <property type="gene ID" value="Pp3c2_20160"/>
</dbReference>
<protein>
    <recommendedName>
        <fullName evidence="5">Sulfate transporter</fullName>
    </recommendedName>
</protein>
<keyword evidence="1" id="KW-0472">Membrane</keyword>
<reference evidence="2 4" key="1">
    <citation type="journal article" date="2008" name="Science">
        <title>The Physcomitrella genome reveals evolutionary insights into the conquest of land by plants.</title>
        <authorList>
            <person name="Rensing S."/>
            <person name="Lang D."/>
            <person name="Zimmer A."/>
            <person name="Terry A."/>
            <person name="Salamov A."/>
            <person name="Shapiro H."/>
            <person name="Nishiyama T."/>
            <person name="Perroud P.-F."/>
            <person name="Lindquist E."/>
            <person name="Kamisugi Y."/>
            <person name="Tanahashi T."/>
            <person name="Sakakibara K."/>
            <person name="Fujita T."/>
            <person name="Oishi K."/>
            <person name="Shin-I T."/>
            <person name="Kuroki Y."/>
            <person name="Toyoda A."/>
            <person name="Suzuki Y."/>
            <person name="Hashimoto A."/>
            <person name="Yamaguchi K."/>
            <person name="Sugano A."/>
            <person name="Kohara Y."/>
            <person name="Fujiyama A."/>
            <person name="Anterola A."/>
            <person name="Aoki S."/>
            <person name="Ashton N."/>
            <person name="Barbazuk W.B."/>
            <person name="Barker E."/>
            <person name="Bennetzen J."/>
            <person name="Bezanilla M."/>
            <person name="Blankenship R."/>
            <person name="Cho S.H."/>
            <person name="Dutcher S."/>
            <person name="Estelle M."/>
            <person name="Fawcett J.A."/>
            <person name="Gundlach H."/>
            <person name="Hanada K."/>
            <person name="Heyl A."/>
            <person name="Hicks K.A."/>
            <person name="Hugh J."/>
            <person name="Lohr M."/>
            <person name="Mayer K."/>
            <person name="Melkozernov A."/>
            <person name="Murata T."/>
            <person name="Nelson D."/>
            <person name="Pils B."/>
            <person name="Prigge M."/>
            <person name="Reiss B."/>
            <person name="Renner T."/>
            <person name="Rombauts S."/>
            <person name="Rushton P."/>
            <person name="Sanderfoot A."/>
            <person name="Schween G."/>
            <person name="Shiu S.-H."/>
            <person name="Stueber K."/>
            <person name="Theodoulou F.L."/>
            <person name="Tu H."/>
            <person name="Van de Peer Y."/>
            <person name="Verrier P.J."/>
            <person name="Waters E."/>
            <person name="Wood A."/>
            <person name="Yang L."/>
            <person name="Cove D."/>
            <person name="Cuming A."/>
            <person name="Hasebe M."/>
            <person name="Lucas S."/>
            <person name="Mishler D.B."/>
            <person name="Reski R."/>
            <person name="Grigoriev I."/>
            <person name="Quatrano R.S."/>
            <person name="Boore J.L."/>
        </authorList>
    </citation>
    <scope>NUCLEOTIDE SEQUENCE [LARGE SCALE GENOMIC DNA]</scope>
    <source>
        <strain evidence="3 4">cv. Gransden 2004</strain>
    </source>
</reference>
<dbReference type="GO" id="GO:0005774">
    <property type="term" value="C:vacuolar membrane"/>
    <property type="evidence" value="ECO:0000318"/>
    <property type="project" value="GO_Central"/>
</dbReference>
<evidence type="ECO:0008006" key="5">
    <source>
        <dbReference type="Google" id="ProtNLM"/>
    </source>
</evidence>
<dbReference type="EnsemblPlants" id="Pp3c2_20160V3.1">
    <property type="protein sequence ID" value="Pp3c2_20160V3.1"/>
    <property type="gene ID" value="Pp3c2_20160"/>
</dbReference>
<dbReference type="Gramene" id="Pp3c2_20160V3.3">
    <property type="protein sequence ID" value="Pp3c2_20160V3.3"/>
    <property type="gene ID" value="Pp3c2_20160"/>
</dbReference>
<feature type="transmembrane region" description="Helical" evidence="1">
    <location>
        <begin position="131"/>
        <end position="148"/>
    </location>
</feature>